<dbReference type="Proteomes" id="UP000256748">
    <property type="component" value="Unassembled WGS sequence"/>
</dbReference>
<dbReference type="GO" id="GO:0004176">
    <property type="term" value="F:ATP-dependent peptidase activity"/>
    <property type="evidence" value="ECO:0007669"/>
    <property type="project" value="InterPro"/>
</dbReference>
<dbReference type="InterPro" id="IPR000642">
    <property type="entry name" value="Peptidase_M41"/>
</dbReference>
<dbReference type="InterPro" id="IPR037219">
    <property type="entry name" value="Peptidase_M41-like"/>
</dbReference>
<reference evidence="2 3" key="1">
    <citation type="submission" date="2017-03" db="EMBL/GenBank/DDBJ databases">
        <title>Genome analysis of Rhizobial strains effectives or ineffectives for nitrogen fixation isolated from bean seeds.</title>
        <authorList>
            <person name="Peralta H."/>
            <person name="Aguilar-Vera A."/>
            <person name="Mora Y."/>
            <person name="Vargas-Lagunas C."/>
            <person name="Girard L."/>
            <person name="Mora J."/>
        </authorList>
    </citation>
    <scope>NUCLEOTIDE SEQUENCE [LARGE SCALE GENOMIC DNA]</scope>
    <source>
        <strain evidence="2 3">CCGM5</strain>
    </source>
</reference>
<accession>A0A3E1BY36</accession>
<dbReference type="InterPro" id="IPR003593">
    <property type="entry name" value="AAA+_ATPase"/>
</dbReference>
<dbReference type="Gene3D" id="3.40.50.300">
    <property type="entry name" value="P-loop containing nucleotide triphosphate hydrolases"/>
    <property type="match status" value="1"/>
</dbReference>
<proteinExistence type="predicted"/>
<dbReference type="InterPro" id="IPR027417">
    <property type="entry name" value="P-loop_NTPase"/>
</dbReference>
<dbReference type="AlphaFoldDB" id="A0A3E1BY36"/>
<name>A0A3E1BY36_RHILT</name>
<dbReference type="CDD" id="cd19481">
    <property type="entry name" value="RecA-like_protease"/>
    <property type="match status" value="1"/>
</dbReference>
<evidence type="ECO:0000313" key="2">
    <source>
        <dbReference type="EMBL" id="RFB99975.1"/>
    </source>
</evidence>
<dbReference type="GO" id="GO:0004222">
    <property type="term" value="F:metalloendopeptidase activity"/>
    <property type="evidence" value="ECO:0007669"/>
    <property type="project" value="InterPro"/>
</dbReference>
<dbReference type="GO" id="GO:0030163">
    <property type="term" value="P:protein catabolic process"/>
    <property type="evidence" value="ECO:0007669"/>
    <property type="project" value="TreeGrafter"/>
</dbReference>
<protein>
    <submittedName>
        <fullName evidence="2">Cell division protein</fullName>
    </submittedName>
</protein>
<organism evidence="2 3">
    <name type="scientific">Rhizobium leguminosarum bv. trifolii</name>
    <dbReference type="NCBI Taxonomy" id="386"/>
    <lineage>
        <taxon>Bacteria</taxon>
        <taxon>Pseudomonadati</taxon>
        <taxon>Pseudomonadota</taxon>
        <taxon>Alphaproteobacteria</taxon>
        <taxon>Hyphomicrobiales</taxon>
        <taxon>Rhizobiaceae</taxon>
        <taxon>Rhizobium/Agrobacterium group</taxon>
        <taxon>Rhizobium</taxon>
    </lineage>
</organism>
<feature type="domain" description="AAA+ ATPase" evidence="1">
    <location>
        <begin position="240"/>
        <end position="382"/>
    </location>
</feature>
<dbReference type="GO" id="GO:0005524">
    <property type="term" value="F:ATP binding"/>
    <property type="evidence" value="ECO:0007669"/>
    <property type="project" value="InterPro"/>
</dbReference>
<keyword evidence="2" id="KW-0131">Cell cycle</keyword>
<dbReference type="Pfam" id="PF00004">
    <property type="entry name" value="AAA"/>
    <property type="match status" value="1"/>
</dbReference>
<evidence type="ECO:0000259" key="1">
    <source>
        <dbReference type="SMART" id="SM00382"/>
    </source>
</evidence>
<dbReference type="Gene3D" id="1.20.58.760">
    <property type="entry name" value="Peptidase M41"/>
    <property type="match status" value="1"/>
</dbReference>
<comment type="caution">
    <text evidence="2">The sequence shown here is derived from an EMBL/GenBank/DDBJ whole genome shotgun (WGS) entry which is preliminary data.</text>
</comment>
<dbReference type="GO" id="GO:0005886">
    <property type="term" value="C:plasma membrane"/>
    <property type="evidence" value="ECO:0007669"/>
    <property type="project" value="TreeGrafter"/>
</dbReference>
<dbReference type="InterPro" id="IPR003959">
    <property type="entry name" value="ATPase_AAA_core"/>
</dbReference>
<evidence type="ECO:0000313" key="3">
    <source>
        <dbReference type="Proteomes" id="UP000256748"/>
    </source>
</evidence>
<sequence length="639" mass="69006">MAYKSRPDYERVLARLHIDRIVAGLGLAPRGVHLVIVPPTSDAGVWEDEGFLALRDLASARQLDVHDLVDDTANEVLISVSKLKPGCGIDVGLSASNAAAFLIFAAASDANHPTVALADGIIEAEFSVELVVEAAARFERAISHAEAKTLIGMPWRRRRLALLSPRPIEETRRLHMEVSEAEAEAQAKEAEAKNKASPRNVPDVRPLEELFGYGAAKDWGMELKKDIADWSAGCIAWTDVDNAVLLSGPPGCGKTTFASALAKSLDAHFVIGGYAAWISNGEGHQGDLIKAMRASFNEARACAPSVILIDEADAFVARGSIGHGRSDEWMRGVVNALLECTDGALEREGVIVIGAANNVTGIDQALRRSGRLDRHIELGLPDAGDRVSILEQHLGTELPLLSVVRDRSAGMSGADLERAAREARRLARRHGVTVNIKHVLKCLPKRERRTKDEIHALAVHEAAHAVVAAALGFKVLEVVISKDRTEDGIAGVAIIKHREGHHDAGWFVDRIAQLLAGVAAERMVFGGHAEGCVADLAEASNTAAYMLSSLGMGNTLVSDGHRDAISLVQARSFDPPLRRRIDDILQDQLSRAQAILEQNWCALDEVAQLLRLRGRLDGSEVHEAFDAYRPQPQQLSLAI</sequence>
<dbReference type="SMART" id="SM00382">
    <property type="entry name" value="AAA"/>
    <property type="match status" value="1"/>
</dbReference>
<keyword evidence="2" id="KW-0132">Cell division</keyword>
<dbReference type="PANTHER" id="PTHR23076:SF97">
    <property type="entry name" value="ATP-DEPENDENT ZINC METALLOPROTEASE YME1L1"/>
    <property type="match status" value="1"/>
</dbReference>
<dbReference type="EMBL" id="NAOO01000004">
    <property type="protein sequence ID" value="RFB99975.1"/>
    <property type="molecule type" value="Genomic_DNA"/>
</dbReference>
<dbReference type="SUPFAM" id="SSF52540">
    <property type="entry name" value="P-loop containing nucleoside triphosphate hydrolases"/>
    <property type="match status" value="1"/>
</dbReference>
<dbReference type="PANTHER" id="PTHR23076">
    <property type="entry name" value="METALLOPROTEASE M41 FTSH"/>
    <property type="match status" value="1"/>
</dbReference>
<dbReference type="SUPFAM" id="SSF140990">
    <property type="entry name" value="FtsH protease domain-like"/>
    <property type="match status" value="1"/>
</dbReference>
<dbReference type="GO" id="GO:0051301">
    <property type="term" value="P:cell division"/>
    <property type="evidence" value="ECO:0007669"/>
    <property type="project" value="UniProtKB-KW"/>
</dbReference>
<dbReference type="GO" id="GO:0016887">
    <property type="term" value="F:ATP hydrolysis activity"/>
    <property type="evidence" value="ECO:0007669"/>
    <property type="project" value="InterPro"/>
</dbReference>
<dbReference type="RefSeq" id="WP_116272643.1">
    <property type="nucleotide sequence ID" value="NZ_KZ859521.1"/>
</dbReference>
<dbReference type="GO" id="GO:0006508">
    <property type="term" value="P:proteolysis"/>
    <property type="evidence" value="ECO:0007669"/>
    <property type="project" value="InterPro"/>
</dbReference>
<gene>
    <name evidence="2" type="ORF">B5K10_05580</name>
</gene>
<dbReference type="Pfam" id="PF01434">
    <property type="entry name" value="Peptidase_M41"/>
    <property type="match status" value="1"/>
</dbReference>